<keyword evidence="6" id="KW-0472">Membrane</keyword>
<dbReference type="KEGG" id="tsr:106556649"/>
<evidence type="ECO:0000256" key="3">
    <source>
        <dbReference type="ARBA" id="ARBA00022692"/>
    </source>
</evidence>
<dbReference type="PANTHER" id="PTHR44888:SF3">
    <property type="entry name" value="HEMICENTIN 2"/>
    <property type="match status" value="1"/>
</dbReference>
<keyword evidence="2" id="KW-0963">Cytoplasm</keyword>
<dbReference type="Pfam" id="PF23560">
    <property type="entry name" value="GBD_Hemicentin"/>
    <property type="match status" value="1"/>
</dbReference>
<dbReference type="GeneID" id="106556649"/>
<accession>A0A6I9Z229</accession>
<evidence type="ECO:0000256" key="6">
    <source>
        <dbReference type="ARBA" id="ARBA00023136"/>
    </source>
</evidence>
<organism evidence="12 13">
    <name type="scientific">Thamnophis sirtalis</name>
    <dbReference type="NCBI Taxonomy" id="35019"/>
    <lineage>
        <taxon>Eukaryota</taxon>
        <taxon>Metazoa</taxon>
        <taxon>Chordata</taxon>
        <taxon>Craniata</taxon>
        <taxon>Vertebrata</taxon>
        <taxon>Euteleostomi</taxon>
        <taxon>Lepidosauria</taxon>
        <taxon>Squamata</taxon>
        <taxon>Bifurcata</taxon>
        <taxon>Unidentata</taxon>
        <taxon>Episquamata</taxon>
        <taxon>Toxicofera</taxon>
        <taxon>Serpentes</taxon>
        <taxon>Colubroidea</taxon>
        <taxon>Colubridae</taxon>
        <taxon>Natricinae</taxon>
        <taxon>Thamnophis</taxon>
    </lineage>
</organism>
<evidence type="ECO:0000313" key="13">
    <source>
        <dbReference type="RefSeq" id="XP_013931103.1"/>
    </source>
</evidence>
<keyword evidence="7" id="KW-1015">Disulfide bond</keyword>
<evidence type="ECO:0000259" key="11">
    <source>
        <dbReference type="Pfam" id="PF23560"/>
    </source>
</evidence>
<keyword evidence="4" id="KW-0732">Signal</keyword>
<proteinExistence type="predicted"/>
<evidence type="ECO:0000256" key="7">
    <source>
        <dbReference type="ARBA" id="ARBA00023157"/>
    </source>
</evidence>
<dbReference type="AlphaFoldDB" id="A0A6I9Z229"/>
<keyword evidence="12" id="KW-1185">Reference proteome</keyword>
<sequence length="174" mass="18923">VLKWVEEAVQASKVHLLSTDRLTSGRSFWQIPFDPSLKEVTVSLSGPSPEIGIHNPLGKPVKKGSGLNELLNIENSAKVVNIKDPGPGTWTIQTSSSGRHSIRITGLSNIDFRAGFSRKPTLDFKMTSTRPVQGIPTFILLNTTGIHLPARVERLELLSVAGDPLKTVPVKPFP</sequence>
<keyword evidence="9" id="KW-0393">Immunoglobulin domain</keyword>
<evidence type="ECO:0000313" key="12">
    <source>
        <dbReference type="Proteomes" id="UP000504617"/>
    </source>
</evidence>
<keyword evidence="8" id="KW-0325">Glycoprotein</keyword>
<dbReference type="GO" id="GO:0012505">
    <property type="term" value="C:endomembrane system"/>
    <property type="evidence" value="ECO:0007669"/>
    <property type="project" value="UniProtKB-SubCell"/>
</dbReference>
<feature type="domain" description="Hemicentin/VWA7 galactose-binding" evidence="11">
    <location>
        <begin position="13"/>
        <end position="109"/>
    </location>
</feature>
<name>A0A6I9Z229_9SAUR</name>
<dbReference type="OrthoDB" id="5985519at2759"/>
<gene>
    <name evidence="13" type="primary">LOC106556649</name>
</gene>
<comment type="subcellular location">
    <subcellularLocation>
        <location evidence="1">Cytoplasm</location>
    </subcellularLocation>
    <subcellularLocation>
        <location evidence="10">Endomembrane system</location>
        <topology evidence="10">Single-pass type I membrane protein</topology>
    </subcellularLocation>
</comment>
<evidence type="ECO:0000256" key="5">
    <source>
        <dbReference type="ARBA" id="ARBA00022989"/>
    </source>
</evidence>
<evidence type="ECO:0000256" key="10">
    <source>
        <dbReference type="ARBA" id="ARBA00046288"/>
    </source>
</evidence>
<protein>
    <submittedName>
        <fullName evidence="13">Hemicentin-1-like</fullName>
    </submittedName>
</protein>
<dbReference type="Proteomes" id="UP000504617">
    <property type="component" value="Unplaced"/>
</dbReference>
<keyword evidence="5" id="KW-1133">Transmembrane helix</keyword>
<dbReference type="InterPro" id="IPR052280">
    <property type="entry name" value="HEPACAM_domain"/>
</dbReference>
<evidence type="ECO:0000256" key="8">
    <source>
        <dbReference type="ARBA" id="ARBA00023180"/>
    </source>
</evidence>
<evidence type="ECO:0000256" key="4">
    <source>
        <dbReference type="ARBA" id="ARBA00022729"/>
    </source>
</evidence>
<evidence type="ECO:0000256" key="9">
    <source>
        <dbReference type="ARBA" id="ARBA00023319"/>
    </source>
</evidence>
<dbReference type="InterPro" id="IPR056475">
    <property type="entry name" value="GBD_Hemicentin/VWA7"/>
</dbReference>
<evidence type="ECO:0000256" key="2">
    <source>
        <dbReference type="ARBA" id="ARBA00022490"/>
    </source>
</evidence>
<dbReference type="PANTHER" id="PTHR44888">
    <property type="entry name" value="HEPACAM FAMILY MEMBER 2-RELATED"/>
    <property type="match status" value="1"/>
</dbReference>
<dbReference type="GO" id="GO:0005737">
    <property type="term" value="C:cytoplasm"/>
    <property type="evidence" value="ECO:0007669"/>
    <property type="project" value="UniProtKB-SubCell"/>
</dbReference>
<dbReference type="RefSeq" id="XP_013931103.1">
    <property type="nucleotide sequence ID" value="XM_014075628.1"/>
</dbReference>
<evidence type="ECO:0000256" key="1">
    <source>
        <dbReference type="ARBA" id="ARBA00004496"/>
    </source>
</evidence>
<reference evidence="13" key="1">
    <citation type="submission" date="2025-08" db="UniProtKB">
        <authorList>
            <consortium name="RefSeq"/>
        </authorList>
    </citation>
    <scope>IDENTIFICATION</scope>
</reference>
<feature type="non-terminal residue" evidence="13">
    <location>
        <position position="1"/>
    </location>
</feature>
<keyword evidence="3" id="KW-0812">Transmembrane</keyword>
<feature type="non-terminal residue" evidence="13">
    <location>
        <position position="174"/>
    </location>
</feature>